<dbReference type="SMART" id="SM00487">
    <property type="entry name" value="DEXDc"/>
    <property type="match status" value="1"/>
</dbReference>
<dbReference type="PANTHER" id="PTHR47396:SF1">
    <property type="entry name" value="ATP-DEPENDENT HELICASE IRC3-RELATED"/>
    <property type="match status" value="1"/>
</dbReference>
<dbReference type="RefSeq" id="WP_106196215.1">
    <property type="nucleotide sequence ID" value="NZ_PVTO01000039.1"/>
</dbReference>
<dbReference type="PROSITE" id="PS51192">
    <property type="entry name" value="HELICASE_ATP_BIND_1"/>
    <property type="match status" value="1"/>
</dbReference>
<comment type="caution">
    <text evidence="3">The sequence shown here is derived from an EMBL/GenBank/DDBJ whole genome shotgun (WGS) entry which is preliminary data.</text>
</comment>
<evidence type="ECO:0000259" key="2">
    <source>
        <dbReference type="PROSITE" id="PS51192"/>
    </source>
</evidence>
<evidence type="ECO:0000313" key="3">
    <source>
        <dbReference type="EMBL" id="PRY74758.1"/>
    </source>
</evidence>
<dbReference type="AlphaFoldDB" id="A0A2T0VU34"/>
<dbReference type="GO" id="GO:0016787">
    <property type="term" value="F:hydrolase activity"/>
    <property type="evidence" value="ECO:0007669"/>
    <property type="project" value="InterPro"/>
</dbReference>
<keyword evidence="4" id="KW-1185">Reference proteome</keyword>
<dbReference type="Pfam" id="PF04851">
    <property type="entry name" value="ResIII"/>
    <property type="match status" value="1"/>
</dbReference>
<keyword evidence="1" id="KW-0175">Coiled coil</keyword>
<dbReference type="InterPro" id="IPR027417">
    <property type="entry name" value="P-loop_NTPase"/>
</dbReference>
<organism evidence="3 4">
    <name type="scientific">Alkalibacterium olivapovliticus</name>
    <dbReference type="NCBI Taxonomy" id="99907"/>
    <lineage>
        <taxon>Bacteria</taxon>
        <taxon>Bacillati</taxon>
        <taxon>Bacillota</taxon>
        <taxon>Bacilli</taxon>
        <taxon>Lactobacillales</taxon>
        <taxon>Carnobacteriaceae</taxon>
        <taxon>Alkalibacterium</taxon>
    </lineage>
</organism>
<feature type="coiled-coil region" evidence="1">
    <location>
        <begin position="747"/>
        <end position="774"/>
    </location>
</feature>
<dbReference type="EMBL" id="PVTO01000039">
    <property type="protein sequence ID" value="PRY74758.1"/>
    <property type="molecule type" value="Genomic_DNA"/>
</dbReference>
<protein>
    <submittedName>
        <fullName evidence="3">Type III restriction enzyme</fullName>
    </submittedName>
</protein>
<dbReference type="InterPro" id="IPR006935">
    <property type="entry name" value="Helicase/UvrB_N"/>
</dbReference>
<proteinExistence type="predicted"/>
<evidence type="ECO:0000313" key="4">
    <source>
        <dbReference type="Proteomes" id="UP000238205"/>
    </source>
</evidence>
<reference evidence="3 4" key="1">
    <citation type="submission" date="2018-03" db="EMBL/GenBank/DDBJ databases">
        <title>Genomic Encyclopedia of Archaeal and Bacterial Type Strains, Phase II (KMG-II): from individual species to whole genera.</title>
        <authorList>
            <person name="Goeker M."/>
        </authorList>
    </citation>
    <scope>NUCLEOTIDE SEQUENCE [LARGE SCALE GENOMIC DNA]</scope>
    <source>
        <strain evidence="3 4">DSM 13175</strain>
    </source>
</reference>
<name>A0A2T0VU34_9LACT</name>
<dbReference type="GO" id="GO:0003677">
    <property type="term" value="F:DNA binding"/>
    <property type="evidence" value="ECO:0007669"/>
    <property type="project" value="InterPro"/>
</dbReference>
<gene>
    <name evidence="3" type="ORF">CLV38_13914</name>
</gene>
<dbReference type="GO" id="GO:0005829">
    <property type="term" value="C:cytosol"/>
    <property type="evidence" value="ECO:0007669"/>
    <property type="project" value="TreeGrafter"/>
</dbReference>
<dbReference type="PANTHER" id="PTHR47396">
    <property type="entry name" value="TYPE I RESTRICTION ENZYME ECOKI R PROTEIN"/>
    <property type="match status" value="1"/>
</dbReference>
<dbReference type="GO" id="GO:0005524">
    <property type="term" value="F:ATP binding"/>
    <property type="evidence" value="ECO:0007669"/>
    <property type="project" value="InterPro"/>
</dbReference>
<dbReference type="InterPro" id="IPR050742">
    <property type="entry name" value="Helicase_Restrict-Modif_Enz"/>
</dbReference>
<dbReference type="SUPFAM" id="SSF52540">
    <property type="entry name" value="P-loop containing nucleoside triphosphate hydrolases"/>
    <property type="match status" value="1"/>
</dbReference>
<sequence>MSKKREKLLPLYEELLRFDEDIFERTEAFEYPEYIESNLVHTFRDYQEDALRFFHHSQTSELFDYRDINHVLFNMATGSGKTDLMAGLILYLFKEHNYQNFLFIVNTKSVLNKTIGNLLNHTTDKYLYSKSIEIDGNRISFQQVKKFPKKPRENTIYIKLDTVQAVANDIYTVKENSMGAGDYAKNRVVVLGDEAHHYSASTKKEKEDEQSWESAINTILHAREDNLLLEFTATIDLEDKNIYEKYKNKIIYRYTLDRFIADGYSKNIRRIQTSNSDLDNMLNTVLLSQYRKLFAREKHNVEIKPVILFKSQRIGDSNDSEQYFNKLIASLTPAYLTEFITRQMQMDIIEASETLELTFEYFISKINEFPQIIREIKRDFGANRVINANDSGQKGILEKGQYEVLNSLESPTNIYQVIFAVAKLTEGWDVLNLHDIVRISDPAKTTGSKKATNSEAQLIGRGARYNPFKMDNRKSFTRRFEEGSQSSLLLETLHYHTINEPQYLKNLVDSLDAMNLPTGEDTKNPLLNVKVKPAFKSSNAWKSGKIYYNEAVTVTNEYYDGLDKYGINNKKDIVIPWITAAQEVKYSDFVREDYSQQHNVIVEIDKRYLNKAMNRLSFYHFENLKTFLPKLSSRDEFYGEKWLNLSQRTIYARVTRSMAKENLKPEEKLKILEIYLQEVAQKIQLGYQKVKGTNRFVGYPIKDYIQDYRKRIPQYDTGKETVYTVTQNVKNYDIKAPFFVYNSAVVNLLEKELIERVSERVSELEEEYDEVYLIRMDENMHRESRKRDDLKLYQFDSKANNIHYSGFQPDFILYLENSDFYMQIFIEPKGTNLLEKDQWKEDVLTFISQHEGEIIIDEHISGMKIKGVKFYTKNDGRKTINQIGELALGKRFKGLSME</sequence>
<dbReference type="Proteomes" id="UP000238205">
    <property type="component" value="Unassembled WGS sequence"/>
</dbReference>
<dbReference type="InterPro" id="IPR014001">
    <property type="entry name" value="Helicase_ATP-bd"/>
</dbReference>
<dbReference type="OrthoDB" id="9804145at2"/>
<dbReference type="CDD" id="cd18785">
    <property type="entry name" value="SF2_C"/>
    <property type="match status" value="1"/>
</dbReference>
<accession>A0A2T0VU34</accession>
<evidence type="ECO:0000256" key="1">
    <source>
        <dbReference type="SAM" id="Coils"/>
    </source>
</evidence>
<feature type="domain" description="Helicase ATP-binding" evidence="2">
    <location>
        <begin position="62"/>
        <end position="253"/>
    </location>
</feature>
<dbReference type="Gene3D" id="3.40.50.300">
    <property type="entry name" value="P-loop containing nucleotide triphosphate hydrolases"/>
    <property type="match status" value="1"/>
</dbReference>